<dbReference type="GO" id="GO:0003677">
    <property type="term" value="F:DNA binding"/>
    <property type="evidence" value="ECO:0007669"/>
    <property type="project" value="UniProtKB-KW"/>
</dbReference>
<evidence type="ECO:0000256" key="1">
    <source>
        <dbReference type="ARBA" id="ARBA00023015"/>
    </source>
</evidence>
<dbReference type="AlphaFoldDB" id="A0A8E7B384"/>
<keyword evidence="1" id="KW-0805">Transcription regulation</keyword>
<dbReference type="InterPro" id="IPR000835">
    <property type="entry name" value="HTH_MarR-typ"/>
</dbReference>
<dbReference type="InterPro" id="IPR036388">
    <property type="entry name" value="WH-like_DNA-bd_sf"/>
</dbReference>
<gene>
    <name evidence="5" type="ORF">KHC33_07235</name>
</gene>
<dbReference type="SUPFAM" id="SSF46785">
    <property type="entry name" value="Winged helix' DNA-binding domain"/>
    <property type="match status" value="1"/>
</dbReference>
<dbReference type="PROSITE" id="PS50995">
    <property type="entry name" value="HTH_MARR_2"/>
    <property type="match status" value="1"/>
</dbReference>
<protein>
    <submittedName>
        <fullName evidence="5">MarR family transcriptional regulator</fullName>
    </submittedName>
</protein>
<dbReference type="RefSeq" id="WP_214421037.1">
    <property type="nucleotide sequence ID" value="NZ_CP075546.1"/>
</dbReference>
<evidence type="ECO:0000259" key="4">
    <source>
        <dbReference type="PROSITE" id="PS50995"/>
    </source>
</evidence>
<feature type="domain" description="HTH marR-type" evidence="4">
    <location>
        <begin position="10"/>
        <end position="140"/>
    </location>
</feature>
<dbReference type="Pfam" id="PF01047">
    <property type="entry name" value="MarR"/>
    <property type="match status" value="1"/>
</dbReference>
<dbReference type="SMART" id="SM00347">
    <property type="entry name" value="HTH_MARR"/>
    <property type="match status" value="1"/>
</dbReference>
<accession>A0A8E7B384</accession>
<dbReference type="PANTHER" id="PTHR42756">
    <property type="entry name" value="TRANSCRIPTIONAL REGULATOR, MARR"/>
    <property type="match status" value="1"/>
</dbReference>
<dbReference type="Gene3D" id="1.10.10.10">
    <property type="entry name" value="Winged helix-like DNA-binding domain superfamily/Winged helix DNA-binding domain"/>
    <property type="match status" value="1"/>
</dbReference>
<dbReference type="GeneID" id="65568122"/>
<dbReference type="Proteomes" id="UP000680656">
    <property type="component" value="Chromosome"/>
</dbReference>
<dbReference type="GO" id="GO:0003700">
    <property type="term" value="F:DNA-binding transcription factor activity"/>
    <property type="evidence" value="ECO:0007669"/>
    <property type="project" value="InterPro"/>
</dbReference>
<organism evidence="5 6">
    <name type="scientific">Methanospirillum purgamenti</name>
    <dbReference type="NCBI Taxonomy" id="2834276"/>
    <lineage>
        <taxon>Archaea</taxon>
        <taxon>Methanobacteriati</taxon>
        <taxon>Methanobacteriota</taxon>
        <taxon>Stenosarchaea group</taxon>
        <taxon>Methanomicrobia</taxon>
        <taxon>Methanomicrobiales</taxon>
        <taxon>Methanospirillaceae</taxon>
        <taxon>Methanospirillum</taxon>
    </lineage>
</organism>
<evidence type="ECO:0000313" key="5">
    <source>
        <dbReference type="EMBL" id="QVV90266.1"/>
    </source>
</evidence>
<sequence>MSTQNHEMVAEKLIELLEIGIDQFTRNTRPFLSGIQEAQYRLLYYLCQFPMESMTNLGKMMYISKPYMTVLVDSLIKDGYVQRLSDPHDRRIINIAITDAGREKLREIRVLMAENLRNQIQRIKQSDLDVLESAATQIIEVYKKYLIR</sequence>
<keyword evidence="2" id="KW-0238">DNA-binding</keyword>
<dbReference type="KEGG" id="mrtj:KHC33_07235"/>
<evidence type="ECO:0000313" key="6">
    <source>
        <dbReference type="Proteomes" id="UP000680656"/>
    </source>
</evidence>
<dbReference type="PANTHER" id="PTHR42756:SF1">
    <property type="entry name" value="TRANSCRIPTIONAL REPRESSOR OF EMRAB OPERON"/>
    <property type="match status" value="1"/>
</dbReference>
<reference evidence="5 6" key="1">
    <citation type="submission" date="2021-05" db="EMBL/GenBank/DDBJ databases">
        <title>A novel Methanospirillum isolate from a pyrite-forming mixed culture.</title>
        <authorList>
            <person name="Bunk B."/>
            <person name="Sproer C."/>
            <person name="Spring S."/>
            <person name="Pester M."/>
        </authorList>
    </citation>
    <scope>NUCLEOTIDE SEQUENCE [LARGE SCALE GENOMIC DNA]</scope>
    <source>
        <strain evidence="5 6">J.3.6.1-F.2.7.3</strain>
    </source>
</reference>
<dbReference type="EMBL" id="CP075546">
    <property type="protein sequence ID" value="QVV90266.1"/>
    <property type="molecule type" value="Genomic_DNA"/>
</dbReference>
<evidence type="ECO:0000256" key="3">
    <source>
        <dbReference type="ARBA" id="ARBA00023163"/>
    </source>
</evidence>
<name>A0A8E7B384_9EURY</name>
<keyword evidence="3" id="KW-0804">Transcription</keyword>
<evidence type="ECO:0000256" key="2">
    <source>
        <dbReference type="ARBA" id="ARBA00023125"/>
    </source>
</evidence>
<proteinExistence type="predicted"/>
<keyword evidence="6" id="KW-1185">Reference proteome</keyword>
<dbReference type="InterPro" id="IPR036390">
    <property type="entry name" value="WH_DNA-bd_sf"/>
</dbReference>